<gene>
    <name evidence="2" type="ORF">C8N30_3369</name>
</gene>
<evidence type="ECO:0000256" key="1">
    <source>
        <dbReference type="SAM" id="MobiDB-lite"/>
    </source>
</evidence>
<protein>
    <submittedName>
        <fullName evidence="2">Uncharacterized protein DUF3305</fullName>
    </submittedName>
</protein>
<proteinExistence type="predicted"/>
<accession>A0A420DJ53</accession>
<comment type="caution">
    <text evidence="2">The sequence shown here is derived from an EMBL/GenBank/DDBJ whole genome shotgun (WGS) entry which is preliminary data.</text>
</comment>
<reference evidence="2 3" key="1">
    <citation type="submission" date="2018-09" db="EMBL/GenBank/DDBJ databases">
        <title>Genomic Encyclopedia of Archaeal and Bacterial Type Strains, Phase II (KMG-II): from individual species to whole genera.</title>
        <authorList>
            <person name="Goeker M."/>
        </authorList>
    </citation>
    <scope>NUCLEOTIDE SEQUENCE [LARGE SCALE GENOMIC DNA]</scope>
    <source>
        <strain evidence="2 3">DSM 11458</strain>
    </source>
</reference>
<evidence type="ECO:0000313" key="3">
    <source>
        <dbReference type="Proteomes" id="UP000284407"/>
    </source>
</evidence>
<keyword evidence="3" id="KW-1185">Reference proteome</keyword>
<sequence length="178" mass="19530">MPREVVRVAVLGVSHPPANKWATRRVVPKALMADIPDLAKGSLMAEQGEVRTYYMGDHAVVLHSGETAHYINNLRAAQPSLWVSCDNGEVSLVTADPYEGEAMASDPEKLVEALPLPVSIARQMQAFIAAHHVDEVFYKRKRVPATSDQDPRAPRILTDAQKWVQSRGKAGMPPKGQT</sequence>
<dbReference type="RefSeq" id="WP_025061716.1">
    <property type="nucleotide sequence ID" value="NZ_RAQK01000002.1"/>
</dbReference>
<dbReference type="OrthoDB" id="7271084at2"/>
<dbReference type="STRING" id="1443111.Z949_1114"/>
<dbReference type="Proteomes" id="UP000284407">
    <property type="component" value="Unassembled WGS sequence"/>
</dbReference>
<dbReference type="Pfam" id="PF11749">
    <property type="entry name" value="DUF3305"/>
    <property type="match status" value="1"/>
</dbReference>
<evidence type="ECO:0000313" key="2">
    <source>
        <dbReference type="EMBL" id="RKE94251.1"/>
    </source>
</evidence>
<dbReference type="AlphaFoldDB" id="A0A420DJ53"/>
<organism evidence="2 3">
    <name type="scientific">Sulfitobacter guttiformis</name>
    <dbReference type="NCBI Taxonomy" id="74349"/>
    <lineage>
        <taxon>Bacteria</taxon>
        <taxon>Pseudomonadati</taxon>
        <taxon>Pseudomonadota</taxon>
        <taxon>Alphaproteobacteria</taxon>
        <taxon>Rhodobacterales</taxon>
        <taxon>Roseobacteraceae</taxon>
        <taxon>Sulfitobacter</taxon>
    </lineage>
</organism>
<dbReference type="InterPro" id="IPR021736">
    <property type="entry name" value="DUF3305"/>
</dbReference>
<feature type="region of interest" description="Disordered" evidence="1">
    <location>
        <begin position="142"/>
        <end position="178"/>
    </location>
</feature>
<dbReference type="EMBL" id="RAQK01000002">
    <property type="protein sequence ID" value="RKE94251.1"/>
    <property type="molecule type" value="Genomic_DNA"/>
</dbReference>
<name>A0A420DJ53_9RHOB</name>